<reference evidence="7 8" key="1">
    <citation type="submission" date="2016-09" db="EMBL/GenBank/DDBJ databases">
        <title>Rhizobium sp. nov., a novel species isolated from the rice rhizosphere.</title>
        <authorList>
            <person name="Zhao J."/>
            <person name="Zhang X."/>
        </authorList>
    </citation>
    <scope>NUCLEOTIDE SEQUENCE [LARGE SCALE GENOMIC DNA]</scope>
    <source>
        <strain evidence="7 8">1.7048</strain>
    </source>
</reference>
<comment type="caution">
    <text evidence="7">The sequence shown here is derived from an EMBL/GenBank/DDBJ whole genome shotgun (WGS) entry which is preliminary data.</text>
</comment>
<name>A0A1Q9B0B8_9HYPH</name>
<dbReference type="EMBL" id="MKIP01000032">
    <property type="protein sequence ID" value="OLP61420.1"/>
    <property type="molecule type" value="Genomic_DNA"/>
</dbReference>
<evidence type="ECO:0000256" key="3">
    <source>
        <dbReference type="ARBA" id="ARBA00023125"/>
    </source>
</evidence>
<evidence type="ECO:0000313" key="8">
    <source>
        <dbReference type="Proteomes" id="UP000186364"/>
    </source>
</evidence>
<gene>
    <name evidence="7" type="ORF">BJF93_00310</name>
</gene>
<evidence type="ECO:0000313" key="7">
    <source>
        <dbReference type="EMBL" id="OLP61420.1"/>
    </source>
</evidence>
<dbReference type="SUPFAM" id="SSF53850">
    <property type="entry name" value="Periplasmic binding protein-like II"/>
    <property type="match status" value="1"/>
</dbReference>
<proteinExistence type="inferred from homology"/>
<feature type="region of interest" description="Disordered" evidence="5">
    <location>
        <begin position="1"/>
        <end position="25"/>
    </location>
</feature>
<keyword evidence="3" id="KW-0238">DNA-binding</keyword>
<accession>A0A1Q9B0B8</accession>
<dbReference type="PANTHER" id="PTHR30579:SF3">
    <property type="entry name" value="TRANSCRIPTIONAL REGULATORY PROTEIN"/>
    <property type="match status" value="1"/>
</dbReference>
<evidence type="ECO:0000256" key="2">
    <source>
        <dbReference type="ARBA" id="ARBA00023015"/>
    </source>
</evidence>
<dbReference type="Pfam" id="PF00126">
    <property type="entry name" value="HTH_1"/>
    <property type="match status" value="1"/>
</dbReference>
<keyword evidence="2" id="KW-0805">Transcription regulation</keyword>
<protein>
    <recommendedName>
        <fullName evidence="6">HTH lysR-type domain-containing protein</fullName>
    </recommendedName>
</protein>
<dbReference type="AlphaFoldDB" id="A0A1Q9B0B8"/>
<dbReference type="PANTHER" id="PTHR30579">
    <property type="entry name" value="TRANSCRIPTIONAL REGULATOR"/>
    <property type="match status" value="1"/>
</dbReference>
<dbReference type="RefSeq" id="WP_075626452.1">
    <property type="nucleotide sequence ID" value="NZ_FOAM01000011.1"/>
</dbReference>
<comment type="similarity">
    <text evidence="1">Belongs to the LysR transcriptional regulatory family.</text>
</comment>
<dbReference type="InterPro" id="IPR000847">
    <property type="entry name" value="LysR_HTH_N"/>
</dbReference>
<feature type="region of interest" description="Disordered" evidence="5">
    <location>
        <begin position="322"/>
        <end position="343"/>
    </location>
</feature>
<dbReference type="GO" id="GO:0003700">
    <property type="term" value="F:DNA-binding transcription factor activity"/>
    <property type="evidence" value="ECO:0007669"/>
    <property type="project" value="InterPro"/>
</dbReference>
<organism evidence="7 8">
    <name type="scientific">Xaviernesmea oryzae</name>
    <dbReference type="NCBI Taxonomy" id="464029"/>
    <lineage>
        <taxon>Bacteria</taxon>
        <taxon>Pseudomonadati</taxon>
        <taxon>Pseudomonadota</taxon>
        <taxon>Alphaproteobacteria</taxon>
        <taxon>Hyphomicrobiales</taxon>
        <taxon>Rhizobiaceae</taxon>
        <taxon>Rhizobium/Agrobacterium group</taxon>
        <taxon>Xaviernesmea</taxon>
    </lineage>
</organism>
<dbReference type="SUPFAM" id="SSF46785">
    <property type="entry name" value="Winged helix' DNA-binding domain"/>
    <property type="match status" value="1"/>
</dbReference>
<dbReference type="GO" id="GO:0003677">
    <property type="term" value="F:DNA binding"/>
    <property type="evidence" value="ECO:0007669"/>
    <property type="project" value="UniProtKB-KW"/>
</dbReference>
<dbReference type="PROSITE" id="PS50931">
    <property type="entry name" value="HTH_LYSR"/>
    <property type="match status" value="1"/>
</dbReference>
<dbReference type="Gene3D" id="1.10.10.10">
    <property type="entry name" value="Winged helix-like DNA-binding domain superfamily/Winged helix DNA-binding domain"/>
    <property type="match status" value="1"/>
</dbReference>
<keyword evidence="4" id="KW-0804">Transcription</keyword>
<evidence type="ECO:0000256" key="4">
    <source>
        <dbReference type="ARBA" id="ARBA00023163"/>
    </source>
</evidence>
<keyword evidence="8" id="KW-1185">Reference proteome</keyword>
<dbReference type="Gene3D" id="3.40.190.290">
    <property type="match status" value="1"/>
</dbReference>
<dbReference type="InterPro" id="IPR036388">
    <property type="entry name" value="WH-like_DNA-bd_sf"/>
</dbReference>
<dbReference type="InterPro" id="IPR050176">
    <property type="entry name" value="LTTR"/>
</dbReference>
<evidence type="ECO:0000256" key="5">
    <source>
        <dbReference type="SAM" id="MobiDB-lite"/>
    </source>
</evidence>
<evidence type="ECO:0000259" key="6">
    <source>
        <dbReference type="PROSITE" id="PS50931"/>
    </source>
</evidence>
<dbReference type="InterPro" id="IPR036390">
    <property type="entry name" value="WH_DNA-bd_sf"/>
</dbReference>
<evidence type="ECO:0000256" key="1">
    <source>
        <dbReference type="ARBA" id="ARBA00009437"/>
    </source>
</evidence>
<feature type="compositionally biased region" description="Basic and acidic residues" evidence="5">
    <location>
        <begin position="331"/>
        <end position="343"/>
    </location>
</feature>
<dbReference type="Proteomes" id="UP000186364">
    <property type="component" value="Unassembled WGS sequence"/>
</dbReference>
<feature type="domain" description="HTH lysR-type" evidence="6">
    <location>
        <begin position="33"/>
        <end position="88"/>
    </location>
</feature>
<sequence length="343" mass="37713">MSDKRGMQMGGPGETPTGDPAFGHRGEREPAGWDDFRLFLAVAREGALSLAAQRTGLSAPTIGRRMLALERALGRTLFQRSQQGYRLAPDGEALLSHVAAMQAAAERIESWRQEAFSTPIVTLAADGWLARFMADHVETLRGATEEFRLCCRSAHEGIDLAYRAIDITLLPAPPVAGNVAVRRLGLMRYALYGRHDRDRNGPSRFVSIGTEAARTPADSWVFRHHEGQIFTWTTTPDMLCRLIRAGAGIGVLPVFLGDGLPDLERIGEPIHDLDHAVHLVAHDDERRRPEVRLVLERLAGLFRAQAHRFEGLRVEGLGEEAGANAAGAQSQRHENAGRDARFV</sequence>